<comment type="caution">
    <text evidence="2">The sequence shown here is derived from an EMBL/GenBank/DDBJ whole genome shotgun (WGS) entry which is preliminary data.</text>
</comment>
<keyword evidence="1" id="KW-0732">Signal</keyword>
<evidence type="ECO:0000313" key="2">
    <source>
        <dbReference type="EMBL" id="GAA4931367.1"/>
    </source>
</evidence>
<dbReference type="Gene3D" id="1.20.120.1490">
    <property type="match status" value="1"/>
</dbReference>
<gene>
    <name evidence="2" type="ORF">GCM10023313_40420</name>
</gene>
<feature type="chain" id="PRO_5045864896" evidence="1">
    <location>
        <begin position="21"/>
        <end position="166"/>
    </location>
</feature>
<organism evidence="2 3">
    <name type="scientific">Mucilaginibacter defluvii</name>
    <dbReference type="NCBI Taxonomy" id="1196019"/>
    <lineage>
        <taxon>Bacteria</taxon>
        <taxon>Pseudomonadati</taxon>
        <taxon>Bacteroidota</taxon>
        <taxon>Sphingobacteriia</taxon>
        <taxon>Sphingobacteriales</taxon>
        <taxon>Sphingobacteriaceae</taxon>
        <taxon>Mucilaginibacter</taxon>
    </lineage>
</organism>
<dbReference type="RefSeq" id="WP_345334370.1">
    <property type="nucleotide sequence ID" value="NZ_BAABJI010000004.1"/>
</dbReference>
<protein>
    <submittedName>
        <fullName evidence="2">Uncharacterized protein</fullName>
    </submittedName>
</protein>
<keyword evidence="3" id="KW-1185">Reference proteome</keyword>
<evidence type="ECO:0000313" key="3">
    <source>
        <dbReference type="Proteomes" id="UP001501436"/>
    </source>
</evidence>
<proteinExistence type="predicted"/>
<accession>A0ABP9G838</accession>
<dbReference type="Proteomes" id="UP001501436">
    <property type="component" value="Unassembled WGS sequence"/>
</dbReference>
<sequence>MLKAVLTSLFIFILGAVAFAQTDSTIKPSAVKTLSLKQYDALQRGDDLYNMSWAAELNHYPAPDKVLAAKDKLKLDDAQLSKITAINTELIRKKKEMGVFIIRNERAIDSLFRLKKINDGNLIFYTNRYGIYQGELRNAILQACLKTQKLLTAKQISKFERLQDNK</sequence>
<name>A0ABP9G838_9SPHI</name>
<evidence type="ECO:0000256" key="1">
    <source>
        <dbReference type="SAM" id="SignalP"/>
    </source>
</evidence>
<dbReference type="EMBL" id="BAABJI010000004">
    <property type="protein sequence ID" value="GAA4931367.1"/>
    <property type="molecule type" value="Genomic_DNA"/>
</dbReference>
<feature type="signal peptide" evidence="1">
    <location>
        <begin position="1"/>
        <end position="20"/>
    </location>
</feature>
<reference evidence="3" key="1">
    <citation type="journal article" date="2019" name="Int. J. Syst. Evol. Microbiol.">
        <title>The Global Catalogue of Microorganisms (GCM) 10K type strain sequencing project: providing services to taxonomists for standard genome sequencing and annotation.</title>
        <authorList>
            <consortium name="The Broad Institute Genomics Platform"/>
            <consortium name="The Broad Institute Genome Sequencing Center for Infectious Disease"/>
            <person name="Wu L."/>
            <person name="Ma J."/>
        </authorList>
    </citation>
    <scope>NUCLEOTIDE SEQUENCE [LARGE SCALE GENOMIC DNA]</scope>
    <source>
        <strain evidence="3">JCM 18283</strain>
    </source>
</reference>